<name>X1G283_9ZZZZ</name>
<feature type="non-terminal residue" evidence="1">
    <location>
        <position position="1"/>
    </location>
</feature>
<protein>
    <submittedName>
        <fullName evidence="1">Uncharacterized protein</fullName>
    </submittedName>
</protein>
<evidence type="ECO:0000313" key="1">
    <source>
        <dbReference type="EMBL" id="GAH51986.1"/>
    </source>
</evidence>
<sequence length="61" mass="6593">KILYTMAAGGQYAVPMRKLVRTGGRRLVGRFYMGATGQQYATVILTVSSVPTEVPDCLLSV</sequence>
<reference evidence="1" key="1">
    <citation type="journal article" date="2014" name="Front. Microbiol.">
        <title>High frequency of phylogenetically diverse reductive dehalogenase-homologous genes in deep subseafloor sedimentary metagenomes.</title>
        <authorList>
            <person name="Kawai M."/>
            <person name="Futagami T."/>
            <person name="Toyoda A."/>
            <person name="Takaki Y."/>
            <person name="Nishi S."/>
            <person name="Hori S."/>
            <person name="Arai W."/>
            <person name="Tsubouchi T."/>
            <person name="Morono Y."/>
            <person name="Uchiyama I."/>
            <person name="Ito T."/>
            <person name="Fujiyama A."/>
            <person name="Inagaki F."/>
            <person name="Takami H."/>
        </authorList>
    </citation>
    <scope>NUCLEOTIDE SEQUENCE</scope>
    <source>
        <strain evidence="1">Expedition CK06-06</strain>
    </source>
</reference>
<comment type="caution">
    <text evidence="1">The sequence shown here is derived from an EMBL/GenBank/DDBJ whole genome shotgun (WGS) entry which is preliminary data.</text>
</comment>
<dbReference type="AlphaFoldDB" id="X1G283"/>
<accession>X1G283</accession>
<proteinExistence type="predicted"/>
<gene>
    <name evidence="1" type="ORF">S03H2_33954</name>
</gene>
<dbReference type="EMBL" id="BARU01020698">
    <property type="protein sequence ID" value="GAH51986.1"/>
    <property type="molecule type" value="Genomic_DNA"/>
</dbReference>
<organism evidence="1">
    <name type="scientific">marine sediment metagenome</name>
    <dbReference type="NCBI Taxonomy" id="412755"/>
    <lineage>
        <taxon>unclassified sequences</taxon>
        <taxon>metagenomes</taxon>
        <taxon>ecological metagenomes</taxon>
    </lineage>
</organism>